<sequence precursor="true">MINFQPHVWLVLFALTVPWATAELAHAQDEEPKKRPPNVIFILADDLGYGDLSCYGQEKFETPHIDSLARRGIKFTQHYSGSTVCAPSRCCLLTGFHTGHAVVRGNAEVKPEGQEPMPADTLTVAHLMKEAGYKTGVFGKWGLGAPGSASEPLKMGFDRFYGYNCQRIAHCYYPAFVWDNGERQLLIENAAQKNNVYAPKLIQEQALNFIRENKEEPFFLYYAAVQPHADMIAPPSYMKKHRGKYGPEKPHTAGHYHRQEDPHAAFGAMINVLDDYVGEINAELNMLGLADETLIIFTSDNGPHVEGGHDPEYFNSNGNLRGTKRDLYEGGTRVPMIACWPGKIKPDVESDHVSAFWDFLPTMAELTEQAPPVETDGISMLPTLLGQPGQGEHEYLYWEFAERKGRVAIRKGDWKGVRYNASIDPHSPLELYDLSTDPGEEINIANKHPEIVSELRNLVESARTTPDNPRFDYLRKRNR</sequence>
<dbReference type="InterPro" id="IPR000917">
    <property type="entry name" value="Sulfatase_N"/>
</dbReference>
<organism evidence="3 4">
    <name type="scientific">Mariniblastus fucicola</name>
    <dbReference type="NCBI Taxonomy" id="980251"/>
    <lineage>
        <taxon>Bacteria</taxon>
        <taxon>Pseudomonadati</taxon>
        <taxon>Planctomycetota</taxon>
        <taxon>Planctomycetia</taxon>
        <taxon>Pirellulales</taxon>
        <taxon>Pirellulaceae</taxon>
        <taxon>Mariniblastus</taxon>
    </lineage>
</organism>
<evidence type="ECO:0000259" key="2">
    <source>
        <dbReference type="Pfam" id="PF00884"/>
    </source>
</evidence>
<reference evidence="3 4" key="1">
    <citation type="submission" date="2019-08" db="EMBL/GenBank/DDBJ databases">
        <title>Deep-cultivation of Planctomycetes and their phenomic and genomic characterization uncovers novel biology.</title>
        <authorList>
            <person name="Wiegand S."/>
            <person name="Jogler M."/>
            <person name="Boedeker C."/>
            <person name="Pinto D."/>
            <person name="Vollmers J."/>
            <person name="Rivas-Marin E."/>
            <person name="Kohn T."/>
            <person name="Peeters S.H."/>
            <person name="Heuer A."/>
            <person name="Rast P."/>
            <person name="Oberbeckmann S."/>
            <person name="Bunk B."/>
            <person name="Jeske O."/>
            <person name="Meyerdierks A."/>
            <person name="Storesund J.E."/>
            <person name="Kallscheuer N."/>
            <person name="Luecker S."/>
            <person name="Lage O.M."/>
            <person name="Pohl T."/>
            <person name="Merkel B.J."/>
            <person name="Hornburger P."/>
            <person name="Mueller R.-W."/>
            <person name="Bruemmer F."/>
            <person name="Labrenz M."/>
            <person name="Spormann A.M."/>
            <person name="Op den Camp H."/>
            <person name="Overmann J."/>
            <person name="Amann R."/>
            <person name="Jetten M.S.M."/>
            <person name="Mascher T."/>
            <person name="Medema M.H."/>
            <person name="Devos D.P."/>
            <person name="Kaster A.-K."/>
            <person name="Ovreas L."/>
            <person name="Rohde M."/>
            <person name="Galperin M.Y."/>
            <person name="Jogler C."/>
        </authorList>
    </citation>
    <scope>NUCLEOTIDE SEQUENCE [LARGE SCALE GENOMIC DNA]</scope>
    <source>
        <strain evidence="3 4">FC18</strain>
    </source>
</reference>
<dbReference type="Proteomes" id="UP000322214">
    <property type="component" value="Chromosome"/>
</dbReference>
<feature type="chain" id="PRO_5023130740" evidence="1">
    <location>
        <begin position="28"/>
        <end position="479"/>
    </location>
</feature>
<keyword evidence="4" id="KW-1185">Reference proteome</keyword>
<gene>
    <name evidence="3" type="primary">atsA_22</name>
    <name evidence="3" type="ORF">MFFC18_42340</name>
</gene>
<proteinExistence type="predicted"/>
<dbReference type="EC" id="3.1.6.1" evidence="3"/>
<dbReference type="PANTHER" id="PTHR43751">
    <property type="entry name" value="SULFATASE"/>
    <property type="match status" value="1"/>
</dbReference>
<dbReference type="KEGG" id="mff:MFFC18_42340"/>
<dbReference type="OrthoDB" id="9783154at2"/>
<evidence type="ECO:0000313" key="3">
    <source>
        <dbReference type="EMBL" id="QEG24315.1"/>
    </source>
</evidence>
<dbReference type="GO" id="GO:0004065">
    <property type="term" value="F:arylsulfatase activity"/>
    <property type="evidence" value="ECO:0007669"/>
    <property type="project" value="UniProtKB-EC"/>
</dbReference>
<protein>
    <submittedName>
        <fullName evidence="3">Arylsulfatase</fullName>
        <ecNumber evidence="3">3.1.6.1</ecNumber>
    </submittedName>
</protein>
<evidence type="ECO:0000256" key="1">
    <source>
        <dbReference type="SAM" id="SignalP"/>
    </source>
</evidence>
<dbReference type="SUPFAM" id="SSF53649">
    <property type="entry name" value="Alkaline phosphatase-like"/>
    <property type="match status" value="1"/>
</dbReference>
<feature type="signal peptide" evidence="1">
    <location>
        <begin position="1"/>
        <end position="27"/>
    </location>
</feature>
<name>A0A5B9PGF6_9BACT</name>
<dbReference type="AlphaFoldDB" id="A0A5B9PGF6"/>
<keyword evidence="1" id="KW-0732">Signal</keyword>
<dbReference type="Gene3D" id="3.40.720.10">
    <property type="entry name" value="Alkaline Phosphatase, subunit A"/>
    <property type="match status" value="1"/>
</dbReference>
<dbReference type="Gene3D" id="3.30.1120.10">
    <property type="match status" value="1"/>
</dbReference>
<evidence type="ECO:0000313" key="4">
    <source>
        <dbReference type="Proteomes" id="UP000322214"/>
    </source>
</evidence>
<accession>A0A5B9PGF6</accession>
<dbReference type="EMBL" id="CP042912">
    <property type="protein sequence ID" value="QEG24315.1"/>
    <property type="molecule type" value="Genomic_DNA"/>
</dbReference>
<dbReference type="InterPro" id="IPR052701">
    <property type="entry name" value="GAG_Ulvan_Degrading_Sulfatases"/>
</dbReference>
<dbReference type="RefSeq" id="WP_075084094.1">
    <property type="nucleotide sequence ID" value="NZ_CP042912.1"/>
</dbReference>
<dbReference type="Pfam" id="PF00884">
    <property type="entry name" value="Sulfatase"/>
    <property type="match status" value="1"/>
</dbReference>
<dbReference type="CDD" id="cd16145">
    <property type="entry name" value="ARS_like"/>
    <property type="match status" value="1"/>
</dbReference>
<dbReference type="STRING" id="980251.GCA_001642875_01337"/>
<dbReference type="InterPro" id="IPR017850">
    <property type="entry name" value="Alkaline_phosphatase_core_sf"/>
</dbReference>
<feature type="domain" description="Sulfatase N-terminal" evidence="2">
    <location>
        <begin position="37"/>
        <end position="367"/>
    </location>
</feature>
<keyword evidence="3" id="KW-0378">Hydrolase</keyword>
<dbReference type="PANTHER" id="PTHR43751:SF3">
    <property type="entry name" value="SULFATASE N-TERMINAL DOMAIN-CONTAINING PROTEIN"/>
    <property type="match status" value="1"/>
</dbReference>